<dbReference type="RefSeq" id="WP_149431574.1">
    <property type="nucleotide sequence ID" value="NZ_VLNY01000008.1"/>
</dbReference>
<dbReference type="InterPro" id="IPR032710">
    <property type="entry name" value="NTF2-like_dom_sf"/>
</dbReference>
<feature type="domain" description="SnoaL-like" evidence="1">
    <location>
        <begin position="6"/>
        <end position="108"/>
    </location>
</feature>
<gene>
    <name evidence="2" type="ORF">FOY51_17635</name>
</gene>
<dbReference type="Pfam" id="PF12680">
    <property type="entry name" value="SnoaL_2"/>
    <property type="match status" value="1"/>
</dbReference>
<name>A0A5A7SA44_9NOCA</name>
<evidence type="ECO:0000259" key="1">
    <source>
        <dbReference type="Pfam" id="PF12680"/>
    </source>
</evidence>
<proteinExistence type="predicted"/>
<protein>
    <submittedName>
        <fullName evidence="2">Nuclear transport factor 2 family protein</fullName>
    </submittedName>
</protein>
<dbReference type="InterPro" id="IPR037401">
    <property type="entry name" value="SnoaL-like"/>
</dbReference>
<dbReference type="Proteomes" id="UP000322244">
    <property type="component" value="Unassembled WGS sequence"/>
</dbReference>
<dbReference type="EMBL" id="VLNY01000008">
    <property type="protein sequence ID" value="KAA0021707.1"/>
    <property type="molecule type" value="Genomic_DNA"/>
</dbReference>
<comment type="caution">
    <text evidence="2">The sequence shown here is derived from an EMBL/GenBank/DDBJ whole genome shotgun (WGS) entry which is preliminary data.</text>
</comment>
<reference evidence="2 3" key="1">
    <citation type="submission" date="2019-07" db="EMBL/GenBank/DDBJ databases">
        <title>Rhodococcus cavernicolus sp. nov., isolated from a cave.</title>
        <authorList>
            <person name="Lee S.D."/>
        </authorList>
    </citation>
    <scope>NUCLEOTIDE SEQUENCE [LARGE SCALE GENOMIC DNA]</scope>
    <source>
        <strain evidence="2 3">C1-24</strain>
    </source>
</reference>
<dbReference type="SUPFAM" id="SSF54427">
    <property type="entry name" value="NTF2-like"/>
    <property type="match status" value="1"/>
</dbReference>
<dbReference type="Gene3D" id="3.10.450.50">
    <property type="match status" value="1"/>
</dbReference>
<dbReference type="OrthoDB" id="1163083at2"/>
<keyword evidence="3" id="KW-1185">Reference proteome</keyword>
<dbReference type="AlphaFoldDB" id="A0A5A7SA44"/>
<sequence>MSTADEFRTAVETVDHDAITALFADDVRFYSPVKFRPFEGKAVTAAVFRVLLRTFEGFRYVGQLAGTGEEGDGGPVTESHMLHFRTKVNGKAVEGMDLIQLDDAGKISTFTVMIRPLSAVTTVSEAIYAGLVADGVVNDKQ</sequence>
<accession>A0A5A7SA44</accession>
<organism evidence="2 3">
    <name type="scientific">Antrihabitans cavernicola</name>
    <dbReference type="NCBI Taxonomy" id="2495913"/>
    <lineage>
        <taxon>Bacteria</taxon>
        <taxon>Bacillati</taxon>
        <taxon>Actinomycetota</taxon>
        <taxon>Actinomycetes</taxon>
        <taxon>Mycobacteriales</taxon>
        <taxon>Nocardiaceae</taxon>
        <taxon>Antrihabitans</taxon>
    </lineage>
</organism>
<evidence type="ECO:0000313" key="2">
    <source>
        <dbReference type="EMBL" id="KAA0021707.1"/>
    </source>
</evidence>
<evidence type="ECO:0000313" key="3">
    <source>
        <dbReference type="Proteomes" id="UP000322244"/>
    </source>
</evidence>